<reference evidence="2 3" key="1">
    <citation type="submission" date="2021-03" db="EMBL/GenBank/DDBJ databases">
        <title>novel species isolated from a fishpond in China.</title>
        <authorList>
            <person name="Lu H."/>
            <person name="Cai Z."/>
        </authorList>
    </citation>
    <scope>NUCLEOTIDE SEQUENCE [LARGE SCALE GENOMIC DNA]</scope>
    <source>
        <strain evidence="2 3">YJ13C</strain>
    </source>
</reference>
<comment type="caution">
    <text evidence="2">The sequence shown here is derived from an EMBL/GenBank/DDBJ whole genome shotgun (WGS) entry which is preliminary data.</text>
</comment>
<evidence type="ECO:0000256" key="1">
    <source>
        <dbReference type="SAM" id="SignalP"/>
    </source>
</evidence>
<feature type="signal peptide" evidence="1">
    <location>
        <begin position="1"/>
        <end position="20"/>
    </location>
</feature>
<proteinExistence type="predicted"/>
<dbReference type="PROSITE" id="PS51257">
    <property type="entry name" value="PROKAR_LIPOPROTEIN"/>
    <property type="match status" value="1"/>
</dbReference>
<dbReference type="Proteomes" id="UP000664480">
    <property type="component" value="Unassembled WGS sequence"/>
</dbReference>
<protein>
    <recommendedName>
        <fullName evidence="4">Lipocalin-like domain-containing protein</fullName>
    </recommendedName>
</protein>
<feature type="chain" id="PRO_5047172043" description="Lipocalin-like domain-containing protein" evidence="1">
    <location>
        <begin position="21"/>
        <end position="166"/>
    </location>
</feature>
<organism evidence="2 3">
    <name type="scientific">Algoriphagus pacificus</name>
    <dbReference type="NCBI Taxonomy" id="2811234"/>
    <lineage>
        <taxon>Bacteria</taxon>
        <taxon>Pseudomonadati</taxon>
        <taxon>Bacteroidota</taxon>
        <taxon>Cytophagia</taxon>
        <taxon>Cytophagales</taxon>
        <taxon>Cyclobacteriaceae</taxon>
        <taxon>Algoriphagus</taxon>
    </lineage>
</organism>
<gene>
    <name evidence="2" type="ORF">J0A69_03395</name>
</gene>
<name>A0ABS3CD36_9BACT</name>
<keyword evidence="3" id="KW-1185">Reference proteome</keyword>
<sequence>MKAINTILLALLILSLGSCKEDKDMLPLTPLEGTWQYAFYNKDQQFYFIYQYEFNPDGTMEKSILVRESETPKVLGYYSYATGTYELRGESYSEVLQKQYGLALDAYLFYVPKDKLIEIPGNPSSSQKGSLIFSDNSRSFELGFPCNDTPGASSSCLGALTYKRVD</sequence>
<accession>A0ABS3CD36</accession>
<evidence type="ECO:0000313" key="3">
    <source>
        <dbReference type="Proteomes" id="UP000664480"/>
    </source>
</evidence>
<dbReference type="EMBL" id="JAFKCU010000001">
    <property type="protein sequence ID" value="MBN7814454.1"/>
    <property type="molecule type" value="Genomic_DNA"/>
</dbReference>
<evidence type="ECO:0008006" key="4">
    <source>
        <dbReference type="Google" id="ProtNLM"/>
    </source>
</evidence>
<evidence type="ECO:0000313" key="2">
    <source>
        <dbReference type="EMBL" id="MBN7814454.1"/>
    </source>
</evidence>
<keyword evidence="1" id="KW-0732">Signal</keyword>
<dbReference type="RefSeq" id="WP_206585100.1">
    <property type="nucleotide sequence ID" value="NZ_JAFKCU010000001.1"/>
</dbReference>